<reference evidence="2" key="3">
    <citation type="submission" date="2025-09" db="UniProtKB">
        <authorList>
            <consortium name="Ensembl"/>
        </authorList>
    </citation>
    <scope>IDENTIFICATION</scope>
</reference>
<evidence type="ECO:0000313" key="2">
    <source>
        <dbReference type="Ensembl" id="ENSCSAVP00000003946.1"/>
    </source>
</evidence>
<protein>
    <submittedName>
        <fullName evidence="2">Uncharacterized protein</fullName>
    </submittedName>
</protein>
<feature type="region of interest" description="Disordered" evidence="1">
    <location>
        <begin position="48"/>
        <end position="97"/>
    </location>
</feature>
<evidence type="ECO:0000256" key="1">
    <source>
        <dbReference type="SAM" id="MobiDB-lite"/>
    </source>
</evidence>
<proteinExistence type="predicted"/>
<name>H2YF48_CIOSA</name>
<dbReference type="AlphaFoldDB" id="H2YF48"/>
<dbReference type="InParanoid" id="H2YF48"/>
<reference evidence="3" key="1">
    <citation type="submission" date="2003-08" db="EMBL/GenBank/DDBJ databases">
        <authorList>
            <person name="Birren B."/>
            <person name="Nusbaum C."/>
            <person name="Abebe A."/>
            <person name="Abouelleil A."/>
            <person name="Adekoya E."/>
            <person name="Ait-zahra M."/>
            <person name="Allen N."/>
            <person name="Allen T."/>
            <person name="An P."/>
            <person name="Anderson M."/>
            <person name="Anderson S."/>
            <person name="Arachchi H."/>
            <person name="Armbruster J."/>
            <person name="Bachantsang P."/>
            <person name="Baldwin J."/>
            <person name="Barry A."/>
            <person name="Bayul T."/>
            <person name="Blitshsteyn B."/>
            <person name="Bloom T."/>
            <person name="Blye J."/>
            <person name="Boguslavskiy L."/>
            <person name="Borowsky M."/>
            <person name="Boukhgalter B."/>
            <person name="Brunache A."/>
            <person name="Butler J."/>
            <person name="Calixte N."/>
            <person name="Calvo S."/>
            <person name="Camarata J."/>
            <person name="Campo K."/>
            <person name="Chang J."/>
            <person name="Cheshatsang Y."/>
            <person name="Citroen M."/>
            <person name="Collymore A."/>
            <person name="Considine T."/>
            <person name="Cook A."/>
            <person name="Cooke P."/>
            <person name="Corum B."/>
            <person name="Cuomo C."/>
            <person name="David R."/>
            <person name="Dawoe T."/>
            <person name="Degray S."/>
            <person name="Dodge S."/>
            <person name="Dooley K."/>
            <person name="Dorje P."/>
            <person name="Dorjee K."/>
            <person name="Dorris L."/>
            <person name="Duffey N."/>
            <person name="Dupes A."/>
            <person name="Elkins T."/>
            <person name="Engels R."/>
            <person name="Erickson J."/>
            <person name="Farina A."/>
            <person name="Faro S."/>
            <person name="Ferreira P."/>
            <person name="Fischer H."/>
            <person name="Fitzgerald M."/>
            <person name="Foley K."/>
            <person name="Gage D."/>
            <person name="Galagan J."/>
            <person name="Gearin G."/>
            <person name="Gnerre S."/>
            <person name="Gnirke A."/>
            <person name="Goyette A."/>
            <person name="Graham J."/>
            <person name="Grandbois E."/>
            <person name="Gyaltsen K."/>
            <person name="Hafez N."/>
            <person name="Hagopian D."/>
            <person name="Hagos B."/>
            <person name="Hall J."/>
            <person name="Hatcher B."/>
            <person name="Heller A."/>
            <person name="Higgins H."/>
            <person name="Honan T."/>
            <person name="Horn A."/>
            <person name="Houde N."/>
            <person name="Hughes L."/>
            <person name="Hulme W."/>
            <person name="Husby E."/>
            <person name="Iliev I."/>
            <person name="Jaffe D."/>
            <person name="Jones C."/>
            <person name="Kamal M."/>
            <person name="Kamat A."/>
            <person name="Kamvysselis M."/>
            <person name="Karlsson E."/>
            <person name="Kells C."/>
            <person name="Kieu A."/>
            <person name="Kisner P."/>
            <person name="Kodira C."/>
            <person name="Kulbokas E."/>
            <person name="Labutti K."/>
            <person name="Lama D."/>
            <person name="Landers T."/>
            <person name="Leger J."/>
            <person name="Levine S."/>
            <person name="Lewis D."/>
            <person name="Lewis T."/>
            <person name="Lindblad-toh K."/>
            <person name="Liu X."/>
            <person name="Lokyitsang T."/>
            <person name="Lokyitsang Y."/>
            <person name="Lucien O."/>
            <person name="Lui A."/>
            <person name="Ma L.J."/>
            <person name="Mabbitt R."/>
            <person name="Macdonald J."/>
            <person name="Maclean C."/>
            <person name="Major J."/>
            <person name="Manning J."/>
            <person name="Marabella R."/>
            <person name="Maru K."/>
            <person name="Matthews C."/>
            <person name="Mauceli E."/>
            <person name="Mccarthy M."/>
            <person name="Mcdonough S."/>
            <person name="Mcghee T."/>
            <person name="Meldrim J."/>
            <person name="Meneus L."/>
            <person name="Mesirov J."/>
            <person name="Mihalev A."/>
            <person name="Mihova T."/>
            <person name="Mikkelsen T."/>
            <person name="Mlenga V."/>
            <person name="Moru K."/>
            <person name="Mozes J."/>
            <person name="Mulrain L."/>
            <person name="Munson G."/>
            <person name="Naylor J."/>
            <person name="Newes C."/>
            <person name="Nguyen C."/>
            <person name="Nguyen N."/>
            <person name="Nguyen T."/>
            <person name="Nicol R."/>
            <person name="Nielsen C."/>
            <person name="Nizzari M."/>
            <person name="Norbu C."/>
            <person name="Norbu N."/>
            <person name="O'donnell P."/>
            <person name="Okoawo O."/>
            <person name="O'leary S."/>
            <person name="Omotosho B."/>
            <person name="O'neill K."/>
            <person name="Osman S."/>
            <person name="Parker S."/>
            <person name="Perrin D."/>
            <person name="Phunkhang P."/>
            <person name="Piqani B."/>
            <person name="Purcell S."/>
            <person name="Rachupka T."/>
            <person name="Ramasamy U."/>
            <person name="Rameau R."/>
            <person name="Ray V."/>
            <person name="Raymond C."/>
            <person name="Retta R."/>
            <person name="Richardson S."/>
            <person name="Rise C."/>
            <person name="Rodriguez J."/>
            <person name="Rogers J."/>
            <person name="Rogov P."/>
            <person name="Rutman M."/>
            <person name="Schupbach R."/>
            <person name="Seaman C."/>
            <person name="Settipalli S."/>
            <person name="Sharpe T."/>
            <person name="Sheridan J."/>
            <person name="Sherpa N."/>
            <person name="Shi J."/>
            <person name="Smirnov S."/>
            <person name="Smith C."/>
            <person name="Sougnez C."/>
            <person name="Spencer B."/>
            <person name="Stalker J."/>
            <person name="Stange-thomann N."/>
            <person name="Stavropoulos S."/>
            <person name="Stetson K."/>
            <person name="Stone C."/>
            <person name="Stone S."/>
            <person name="Stubbs M."/>
            <person name="Talamas J."/>
            <person name="Tchuinga P."/>
            <person name="Tenzing P."/>
            <person name="Tesfaye S."/>
            <person name="Theodore J."/>
            <person name="Thoulutsang Y."/>
            <person name="Topham K."/>
            <person name="Towey S."/>
            <person name="Tsamla T."/>
            <person name="Tsomo N."/>
            <person name="Vallee D."/>
            <person name="Vassiliev H."/>
            <person name="Venkataraman V."/>
            <person name="Vinson J."/>
            <person name="Vo A."/>
            <person name="Wade C."/>
            <person name="Wang S."/>
            <person name="Wangchuk T."/>
            <person name="Wangdi T."/>
            <person name="Whittaker C."/>
            <person name="Wilkinson J."/>
            <person name="Wu Y."/>
            <person name="Wyman D."/>
            <person name="Yadav S."/>
            <person name="Yang S."/>
            <person name="Yang X."/>
            <person name="Yeager S."/>
            <person name="Yee E."/>
            <person name="Young G."/>
            <person name="Zainoun J."/>
            <person name="Zembeck L."/>
            <person name="Zimmer A."/>
            <person name="Zody M."/>
            <person name="Lander E."/>
        </authorList>
    </citation>
    <scope>NUCLEOTIDE SEQUENCE [LARGE SCALE GENOMIC DNA]</scope>
</reference>
<evidence type="ECO:0000313" key="3">
    <source>
        <dbReference type="Proteomes" id="UP000007875"/>
    </source>
</evidence>
<dbReference type="Proteomes" id="UP000007875">
    <property type="component" value="Unassembled WGS sequence"/>
</dbReference>
<dbReference type="Ensembl" id="ENSCSAVT00000004005.1">
    <property type="protein sequence ID" value="ENSCSAVP00000003946.1"/>
    <property type="gene ID" value="ENSCSAVG00000002341.1"/>
</dbReference>
<reference evidence="2" key="2">
    <citation type="submission" date="2025-08" db="UniProtKB">
        <authorList>
            <consortium name="Ensembl"/>
        </authorList>
    </citation>
    <scope>IDENTIFICATION</scope>
</reference>
<sequence length="97" mass="10817">MYFHNHCGFPSSMARNPQFVGPSEHTGHFKVEEMPGGFPQNAAVTSNYRSDNHPHSLPKCHLNYGHPTQPRAGIPPNFHQSVDNQVKDTHVSHSCSN</sequence>
<organism evidence="2 3">
    <name type="scientific">Ciona savignyi</name>
    <name type="common">Pacific transparent sea squirt</name>
    <dbReference type="NCBI Taxonomy" id="51511"/>
    <lineage>
        <taxon>Eukaryota</taxon>
        <taxon>Metazoa</taxon>
        <taxon>Chordata</taxon>
        <taxon>Tunicata</taxon>
        <taxon>Ascidiacea</taxon>
        <taxon>Phlebobranchia</taxon>
        <taxon>Cionidae</taxon>
        <taxon>Ciona</taxon>
    </lineage>
</organism>
<dbReference type="HOGENOM" id="CLU_2346044_0_0_1"/>
<keyword evidence="3" id="KW-1185">Reference proteome</keyword>
<accession>H2YF48</accession>